<feature type="region of interest" description="Disordered" evidence="2">
    <location>
        <begin position="162"/>
        <end position="196"/>
    </location>
</feature>
<dbReference type="PANTHER" id="PTHR12300:SF150">
    <property type="entry name" value="HVA22-LIKE PROTEIN K"/>
    <property type="match status" value="1"/>
</dbReference>
<organism evidence="3 4">
    <name type="scientific">Hibiscus trionum</name>
    <name type="common">Flower of an hour</name>
    <dbReference type="NCBI Taxonomy" id="183268"/>
    <lineage>
        <taxon>Eukaryota</taxon>
        <taxon>Viridiplantae</taxon>
        <taxon>Streptophyta</taxon>
        <taxon>Embryophyta</taxon>
        <taxon>Tracheophyta</taxon>
        <taxon>Spermatophyta</taxon>
        <taxon>Magnoliopsida</taxon>
        <taxon>eudicotyledons</taxon>
        <taxon>Gunneridae</taxon>
        <taxon>Pentapetalae</taxon>
        <taxon>rosids</taxon>
        <taxon>malvids</taxon>
        <taxon>Malvales</taxon>
        <taxon>Malvaceae</taxon>
        <taxon>Malvoideae</taxon>
        <taxon>Hibiscus</taxon>
    </lineage>
</organism>
<comment type="similarity">
    <text evidence="1">Belongs to the DP1 family.</text>
</comment>
<comment type="subcellular location">
    <subcellularLocation>
        <location evidence="1">Membrane</location>
        <topology evidence="1">Multi-pass membrane protein</topology>
    </subcellularLocation>
</comment>
<evidence type="ECO:0000256" key="2">
    <source>
        <dbReference type="SAM" id="MobiDB-lite"/>
    </source>
</evidence>
<evidence type="ECO:0000313" key="4">
    <source>
        <dbReference type="Proteomes" id="UP001165190"/>
    </source>
</evidence>
<dbReference type="OrthoDB" id="10009287at2759"/>
<dbReference type="AlphaFoldDB" id="A0A9W7J652"/>
<keyword evidence="4" id="KW-1185">Reference proteome</keyword>
<proteinExistence type="inferred from homology"/>
<reference evidence="3" key="1">
    <citation type="submission" date="2023-05" db="EMBL/GenBank/DDBJ databases">
        <title>Genome and transcriptome analyses reveal genes involved in the formation of fine ridges on petal epidermal cells in Hibiscus trionum.</title>
        <authorList>
            <person name="Koshimizu S."/>
            <person name="Masuda S."/>
            <person name="Ishii T."/>
            <person name="Shirasu K."/>
            <person name="Hoshino A."/>
            <person name="Arita M."/>
        </authorList>
    </citation>
    <scope>NUCLEOTIDE SEQUENCE</scope>
    <source>
        <strain evidence="3">Hamamatsu line</strain>
    </source>
</reference>
<protein>
    <recommendedName>
        <fullName evidence="1">HVA22-like protein</fullName>
    </recommendedName>
</protein>
<accession>A0A9W7J652</accession>
<dbReference type="Proteomes" id="UP001165190">
    <property type="component" value="Unassembled WGS sequence"/>
</dbReference>
<comment type="caution">
    <text evidence="3">The sequence shown here is derived from an EMBL/GenBank/DDBJ whole genome shotgun (WGS) entry which is preliminary data.</text>
</comment>
<dbReference type="GO" id="GO:0016020">
    <property type="term" value="C:membrane"/>
    <property type="evidence" value="ECO:0007669"/>
    <property type="project" value="UniProtKB-SubCell"/>
</dbReference>
<dbReference type="InterPro" id="IPR004345">
    <property type="entry name" value="TB2_DP1_HVA22"/>
</dbReference>
<dbReference type="Pfam" id="PF03134">
    <property type="entry name" value="TB2_DP1_HVA22"/>
    <property type="match status" value="1"/>
</dbReference>
<dbReference type="EMBL" id="BSYR01000052">
    <property type="protein sequence ID" value="GMJ08750.1"/>
    <property type="molecule type" value="Genomic_DNA"/>
</dbReference>
<sequence length="196" mass="22204">MAFLGSDLTSEVGLRLLLWPLGSNIVTRAACCSVGVVLPVYSTFRAIERNNEREQQKWLTYWAAYGSFTLVETFSDKLLSWFPYYYHFKFAFLVWLQLPSTEGAKQIYRNHLRPNLLKHQARVDQLMGFASAEMVSRFILAHHKEFQIFRAIMTKIIGSADPNVTGGTEPAEPRGLPAIDGPTRTNANPESDSEDD</sequence>
<evidence type="ECO:0000313" key="3">
    <source>
        <dbReference type="EMBL" id="GMJ08750.1"/>
    </source>
</evidence>
<evidence type="ECO:0000256" key="1">
    <source>
        <dbReference type="RuleBase" id="RU362006"/>
    </source>
</evidence>
<name>A0A9W7J652_HIBTR</name>
<gene>
    <name evidence="3" type="ORF">HRI_004544100</name>
</gene>
<dbReference type="PANTHER" id="PTHR12300">
    <property type="entry name" value="HVA22-LIKE PROTEINS"/>
    <property type="match status" value="1"/>
</dbReference>